<dbReference type="RefSeq" id="XP_005782640.1">
    <property type="nucleotide sequence ID" value="XM_005782583.1"/>
</dbReference>
<protein>
    <recommendedName>
        <fullName evidence="4">Hydrophobin</fullName>
    </recommendedName>
</protein>
<evidence type="ECO:0000313" key="2">
    <source>
        <dbReference type="EnsemblProtists" id="EOD30211"/>
    </source>
</evidence>
<keyword evidence="1" id="KW-0732">Signal</keyword>
<keyword evidence="3" id="KW-1185">Reference proteome</keyword>
<dbReference type="HOGENOM" id="CLU_1910616_0_0_1"/>
<evidence type="ECO:0000256" key="1">
    <source>
        <dbReference type="SAM" id="SignalP"/>
    </source>
</evidence>
<feature type="chain" id="PRO_5044244398" description="Hydrophobin" evidence="1">
    <location>
        <begin position="17"/>
        <end position="133"/>
    </location>
</feature>
<proteinExistence type="predicted"/>
<organism evidence="2 3">
    <name type="scientific">Emiliania huxleyi (strain CCMP1516)</name>
    <dbReference type="NCBI Taxonomy" id="280463"/>
    <lineage>
        <taxon>Eukaryota</taxon>
        <taxon>Haptista</taxon>
        <taxon>Haptophyta</taxon>
        <taxon>Prymnesiophyceae</taxon>
        <taxon>Isochrysidales</taxon>
        <taxon>Noelaerhabdaceae</taxon>
        <taxon>Emiliania</taxon>
    </lineage>
</organism>
<accession>A0A0D3K376</accession>
<feature type="signal peptide" evidence="1">
    <location>
        <begin position="1"/>
        <end position="16"/>
    </location>
</feature>
<dbReference type="GeneID" id="17275484"/>
<name>A0A0D3K376_EMIH1</name>
<evidence type="ECO:0000313" key="3">
    <source>
        <dbReference type="Proteomes" id="UP000013827"/>
    </source>
</evidence>
<dbReference type="Proteomes" id="UP000013827">
    <property type="component" value="Unassembled WGS sequence"/>
</dbReference>
<dbReference type="KEGG" id="ehx:EMIHUDRAFT_233178"/>
<dbReference type="EnsemblProtists" id="EOD30211">
    <property type="protein sequence ID" value="EOD30211"/>
    <property type="gene ID" value="EMIHUDRAFT_233178"/>
</dbReference>
<sequence>MMRTIFALVLATLAAAAPADKLARKPLFSSHPHPPVCAKPDGCNAPIDTMAETVRAIIGASLPPNLVCLTYYSTCGVIEGPVACIATAVAALVQHPVTGIPKFLRDLSRCLVGSGFTLDDHDPETGEPLMMGR</sequence>
<dbReference type="PaxDb" id="2903-EOD30211"/>
<reference evidence="2" key="2">
    <citation type="submission" date="2024-10" db="UniProtKB">
        <authorList>
            <consortium name="EnsemblProtists"/>
        </authorList>
    </citation>
    <scope>IDENTIFICATION</scope>
</reference>
<reference evidence="3" key="1">
    <citation type="journal article" date="2013" name="Nature">
        <title>Pan genome of the phytoplankton Emiliania underpins its global distribution.</title>
        <authorList>
            <person name="Read B.A."/>
            <person name="Kegel J."/>
            <person name="Klute M.J."/>
            <person name="Kuo A."/>
            <person name="Lefebvre S.C."/>
            <person name="Maumus F."/>
            <person name="Mayer C."/>
            <person name="Miller J."/>
            <person name="Monier A."/>
            <person name="Salamov A."/>
            <person name="Young J."/>
            <person name="Aguilar M."/>
            <person name="Claverie J.M."/>
            <person name="Frickenhaus S."/>
            <person name="Gonzalez K."/>
            <person name="Herman E.K."/>
            <person name="Lin Y.C."/>
            <person name="Napier J."/>
            <person name="Ogata H."/>
            <person name="Sarno A.F."/>
            <person name="Shmutz J."/>
            <person name="Schroeder D."/>
            <person name="de Vargas C."/>
            <person name="Verret F."/>
            <person name="von Dassow P."/>
            <person name="Valentin K."/>
            <person name="Van de Peer Y."/>
            <person name="Wheeler G."/>
            <person name="Dacks J.B."/>
            <person name="Delwiche C.F."/>
            <person name="Dyhrman S.T."/>
            <person name="Glockner G."/>
            <person name="John U."/>
            <person name="Richards T."/>
            <person name="Worden A.Z."/>
            <person name="Zhang X."/>
            <person name="Grigoriev I.V."/>
            <person name="Allen A.E."/>
            <person name="Bidle K."/>
            <person name="Borodovsky M."/>
            <person name="Bowler C."/>
            <person name="Brownlee C."/>
            <person name="Cock J.M."/>
            <person name="Elias M."/>
            <person name="Gladyshev V.N."/>
            <person name="Groth M."/>
            <person name="Guda C."/>
            <person name="Hadaegh A."/>
            <person name="Iglesias-Rodriguez M.D."/>
            <person name="Jenkins J."/>
            <person name="Jones B.M."/>
            <person name="Lawson T."/>
            <person name="Leese F."/>
            <person name="Lindquist E."/>
            <person name="Lobanov A."/>
            <person name="Lomsadze A."/>
            <person name="Malik S.B."/>
            <person name="Marsh M.E."/>
            <person name="Mackinder L."/>
            <person name="Mock T."/>
            <person name="Mueller-Roeber B."/>
            <person name="Pagarete A."/>
            <person name="Parker M."/>
            <person name="Probert I."/>
            <person name="Quesneville H."/>
            <person name="Raines C."/>
            <person name="Rensing S.A."/>
            <person name="Riano-Pachon D.M."/>
            <person name="Richier S."/>
            <person name="Rokitta S."/>
            <person name="Shiraiwa Y."/>
            <person name="Soanes D.M."/>
            <person name="van der Giezen M."/>
            <person name="Wahlund T.M."/>
            <person name="Williams B."/>
            <person name="Wilson W."/>
            <person name="Wolfe G."/>
            <person name="Wurch L.L."/>
        </authorList>
    </citation>
    <scope>NUCLEOTIDE SEQUENCE</scope>
</reference>
<evidence type="ECO:0008006" key="4">
    <source>
        <dbReference type="Google" id="ProtNLM"/>
    </source>
</evidence>
<dbReference type="AlphaFoldDB" id="A0A0D3K376"/>